<gene>
    <name evidence="1" type="ORF">GGD55_003458</name>
</gene>
<accession>A0A7W8X9L2</accession>
<proteinExistence type="predicted"/>
<name>A0A7W8X9L2_9HYPH</name>
<dbReference type="AlphaFoldDB" id="A0A7W8X9L2"/>
<organism evidence="1 2">
    <name type="scientific">Rhizobium giardinii</name>
    <dbReference type="NCBI Taxonomy" id="56731"/>
    <lineage>
        <taxon>Bacteria</taxon>
        <taxon>Pseudomonadati</taxon>
        <taxon>Pseudomonadota</taxon>
        <taxon>Alphaproteobacteria</taxon>
        <taxon>Hyphomicrobiales</taxon>
        <taxon>Rhizobiaceae</taxon>
        <taxon>Rhizobium/Agrobacterium group</taxon>
        <taxon>Rhizobium</taxon>
    </lineage>
</organism>
<evidence type="ECO:0000313" key="1">
    <source>
        <dbReference type="EMBL" id="MBB5536747.1"/>
    </source>
</evidence>
<reference evidence="1 2" key="1">
    <citation type="submission" date="2020-08" db="EMBL/GenBank/DDBJ databases">
        <title>Genomic Encyclopedia of Type Strains, Phase IV (KMG-V): Genome sequencing to study the core and pangenomes of soil and plant-associated prokaryotes.</title>
        <authorList>
            <person name="Whitman W."/>
        </authorList>
    </citation>
    <scope>NUCLEOTIDE SEQUENCE [LARGE SCALE GENOMIC DNA]</scope>
    <source>
        <strain evidence="1 2">SEMIA 4084</strain>
    </source>
</reference>
<dbReference type="Proteomes" id="UP000585507">
    <property type="component" value="Unassembled WGS sequence"/>
</dbReference>
<protein>
    <submittedName>
        <fullName evidence="1">Uncharacterized protein</fullName>
    </submittedName>
</protein>
<keyword evidence="2" id="KW-1185">Reference proteome</keyword>
<sequence length="56" mass="6016">MSALRKPARGFFGNAIAIFGAATAAAAAVEGHRRPLDRDLYTLGIDPKNFNSVKNR</sequence>
<dbReference type="EMBL" id="JACHBK010000007">
    <property type="protein sequence ID" value="MBB5536747.1"/>
    <property type="molecule type" value="Genomic_DNA"/>
</dbReference>
<comment type="caution">
    <text evidence="1">The sequence shown here is derived from an EMBL/GenBank/DDBJ whole genome shotgun (WGS) entry which is preliminary data.</text>
</comment>
<dbReference type="RefSeq" id="WP_018328475.1">
    <property type="nucleotide sequence ID" value="NZ_JACHBK010000007.1"/>
</dbReference>
<evidence type="ECO:0000313" key="2">
    <source>
        <dbReference type="Proteomes" id="UP000585507"/>
    </source>
</evidence>